<keyword evidence="2" id="KW-0812">Transmembrane</keyword>
<feature type="transmembrane region" description="Helical" evidence="2">
    <location>
        <begin position="6"/>
        <end position="27"/>
    </location>
</feature>
<evidence type="ECO:0000256" key="2">
    <source>
        <dbReference type="SAM" id="Phobius"/>
    </source>
</evidence>
<reference evidence="3" key="1">
    <citation type="journal article" date="2013" name="Genetics">
        <title>The draft genome and transcriptome of Panagrellus redivivus are shaped by the harsh demands of a free-living lifestyle.</title>
        <authorList>
            <person name="Srinivasan J."/>
            <person name="Dillman A.R."/>
            <person name="Macchietto M.G."/>
            <person name="Heikkinen L."/>
            <person name="Lakso M."/>
            <person name="Fracchia K.M."/>
            <person name="Antoshechkin I."/>
            <person name="Mortazavi A."/>
            <person name="Wong G."/>
            <person name="Sternberg P.W."/>
        </authorList>
    </citation>
    <scope>NUCLEOTIDE SEQUENCE [LARGE SCALE GENOMIC DNA]</scope>
    <source>
        <strain evidence="3">MT8872</strain>
    </source>
</reference>
<reference evidence="4" key="2">
    <citation type="submission" date="2020-10" db="UniProtKB">
        <authorList>
            <consortium name="WormBaseParasite"/>
        </authorList>
    </citation>
    <scope>IDENTIFICATION</scope>
</reference>
<dbReference type="AlphaFoldDB" id="A0A7E4VJW7"/>
<dbReference type="WBParaSite" id="Pan_g21773.t1">
    <property type="protein sequence ID" value="Pan_g21773.t1"/>
    <property type="gene ID" value="Pan_g21773"/>
</dbReference>
<keyword evidence="2" id="KW-1133">Transmembrane helix</keyword>
<feature type="compositionally biased region" description="Basic and acidic residues" evidence="1">
    <location>
        <begin position="146"/>
        <end position="184"/>
    </location>
</feature>
<accession>A0A7E4VJW7</accession>
<feature type="compositionally biased region" description="Polar residues" evidence="1">
    <location>
        <begin position="82"/>
        <end position="91"/>
    </location>
</feature>
<protein>
    <submittedName>
        <fullName evidence="4">Uncharacterized protein</fullName>
    </submittedName>
</protein>
<evidence type="ECO:0000313" key="3">
    <source>
        <dbReference type="Proteomes" id="UP000492821"/>
    </source>
</evidence>
<evidence type="ECO:0000256" key="1">
    <source>
        <dbReference type="SAM" id="MobiDB-lite"/>
    </source>
</evidence>
<feature type="compositionally biased region" description="Basic and acidic residues" evidence="1">
    <location>
        <begin position="67"/>
        <end position="77"/>
    </location>
</feature>
<name>A0A7E4VJW7_PANRE</name>
<evidence type="ECO:0000313" key="4">
    <source>
        <dbReference type="WBParaSite" id="Pan_g21773.t1"/>
    </source>
</evidence>
<dbReference type="Proteomes" id="UP000492821">
    <property type="component" value="Unassembled WGS sequence"/>
</dbReference>
<keyword evidence="2" id="KW-0472">Membrane</keyword>
<keyword evidence="3" id="KW-1185">Reference proteome</keyword>
<sequence>MLAFVAFMGYVMGVVVPLILAAVMIGCKKKSIAEQPATPAVPPSNKDVQLTPSQQAKLEAEMAAALEAEKKAKEDTTKATASNDKNSTAPNKDSDAGGADPNPPVSLQKPMSLGVTKAVDVKSPGVPKSPATPAVNGATPASPMASEKKKDAKDGAGDKKKDGKDATDKKKDAKDGKDAAKDGKLPPGKPPKLPPNMSAADDGQSKFISPTPCNLAVSHYVKPTTPPAKK</sequence>
<feature type="region of interest" description="Disordered" evidence="1">
    <location>
        <begin position="34"/>
        <end position="211"/>
    </location>
</feature>
<feature type="compositionally biased region" description="Polar residues" evidence="1">
    <location>
        <begin position="46"/>
        <end position="55"/>
    </location>
</feature>
<organism evidence="3 4">
    <name type="scientific">Panagrellus redivivus</name>
    <name type="common">Microworm</name>
    <dbReference type="NCBI Taxonomy" id="6233"/>
    <lineage>
        <taxon>Eukaryota</taxon>
        <taxon>Metazoa</taxon>
        <taxon>Ecdysozoa</taxon>
        <taxon>Nematoda</taxon>
        <taxon>Chromadorea</taxon>
        <taxon>Rhabditida</taxon>
        <taxon>Tylenchina</taxon>
        <taxon>Panagrolaimomorpha</taxon>
        <taxon>Panagrolaimoidea</taxon>
        <taxon>Panagrolaimidae</taxon>
        <taxon>Panagrellus</taxon>
    </lineage>
</organism>
<proteinExistence type="predicted"/>